<evidence type="ECO:0000313" key="2">
    <source>
        <dbReference type="EMBL" id="MEK8090447.1"/>
    </source>
</evidence>
<dbReference type="InterPro" id="IPR007621">
    <property type="entry name" value="TPM_dom"/>
</dbReference>
<sequence>MDIRRIMHHLFMSPWRLKRAFPAPARQRIEAAIARAESTHRGQIRFAVEHALDLPLLLRDMSARERAIEVFSQLRVWDTAENNGVLIYLLLADHDVEILVDRGVSEKIPQNIWEAICHEMEAAFRAGQFEAGVLRGIERTGELLAEYFPPGKAGPNELPDAPVFL</sequence>
<dbReference type="Proteomes" id="UP001446205">
    <property type="component" value="Unassembled WGS sequence"/>
</dbReference>
<dbReference type="Pfam" id="PF04536">
    <property type="entry name" value="TPM_phosphatase"/>
    <property type="match status" value="1"/>
</dbReference>
<dbReference type="EMBL" id="JBBPCO010000012">
    <property type="protein sequence ID" value="MEK8090447.1"/>
    <property type="molecule type" value="Genomic_DNA"/>
</dbReference>
<dbReference type="PANTHER" id="PTHR30373">
    <property type="entry name" value="UPF0603 PROTEIN YGCG"/>
    <property type="match status" value="1"/>
</dbReference>
<name>A0ABU9DC52_9PROT</name>
<evidence type="ECO:0000259" key="1">
    <source>
        <dbReference type="Pfam" id="PF04536"/>
    </source>
</evidence>
<comment type="caution">
    <text evidence="2">The sequence shown here is derived from an EMBL/GenBank/DDBJ whole genome shotgun (WGS) entry which is preliminary data.</text>
</comment>
<dbReference type="RefSeq" id="WP_341371503.1">
    <property type="nucleotide sequence ID" value="NZ_JBBPCO010000012.1"/>
</dbReference>
<evidence type="ECO:0000313" key="3">
    <source>
        <dbReference type="Proteomes" id="UP001446205"/>
    </source>
</evidence>
<dbReference type="Gene3D" id="3.10.310.50">
    <property type="match status" value="1"/>
</dbReference>
<gene>
    <name evidence="2" type="ORF">WOB96_11825</name>
</gene>
<accession>A0ABU9DC52</accession>
<protein>
    <submittedName>
        <fullName evidence="2">TPM domain-containing protein</fullName>
    </submittedName>
</protein>
<organism evidence="2 3">
    <name type="scientific">Thermithiobacillus plumbiphilus</name>
    <dbReference type="NCBI Taxonomy" id="1729899"/>
    <lineage>
        <taxon>Bacteria</taxon>
        <taxon>Pseudomonadati</taxon>
        <taxon>Pseudomonadota</taxon>
        <taxon>Acidithiobacillia</taxon>
        <taxon>Acidithiobacillales</taxon>
        <taxon>Thermithiobacillaceae</taxon>
        <taxon>Thermithiobacillus</taxon>
    </lineage>
</organism>
<proteinExistence type="predicted"/>
<keyword evidence="3" id="KW-1185">Reference proteome</keyword>
<dbReference type="PANTHER" id="PTHR30373:SF8">
    <property type="entry name" value="BLL7265 PROTEIN"/>
    <property type="match status" value="1"/>
</dbReference>
<reference evidence="2 3" key="1">
    <citation type="submission" date="2024-04" db="EMBL/GenBank/DDBJ databases">
        <authorList>
            <person name="Abashina T."/>
            <person name="Shaikin A."/>
        </authorList>
    </citation>
    <scope>NUCLEOTIDE SEQUENCE [LARGE SCALE GENOMIC DNA]</scope>
    <source>
        <strain evidence="2 3">AAFK</strain>
    </source>
</reference>
<feature type="domain" description="TPM" evidence="1">
    <location>
        <begin position="24"/>
        <end position="141"/>
    </location>
</feature>